<dbReference type="Pfam" id="PF13338">
    <property type="entry name" value="AbiEi_4"/>
    <property type="match status" value="1"/>
</dbReference>
<dbReference type="InterPro" id="IPR025159">
    <property type="entry name" value="AbiEi_N"/>
</dbReference>
<evidence type="ECO:0000313" key="3">
    <source>
        <dbReference type="EMBL" id="MCK2037581.1"/>
    </source>
</evidence>
<evidence type="ECO:0000259" key="2">
    <source>
        <dbReference type="Pfam" id="PF13338"/>
    </source>
</evidence>
<name>A0ABT0FHR1_9MICO</name>
<dbReference type="Pfam" id="PF04480">
    <property type="entry name" value="DUF559"/>
    <property type="match status" value="1"/>
</dbReference>
<evidence type="ECO:0000313" key="4">
    <source>
        <dbReference type="Proteomes" id="UP001300096"/>
    </source>
</evidence>
<proteinExistence type="predicted"/>
<dbReference type="Gene3D" id="3.40.960.10">
    <property type="entry name" value="VSR Endonuclease"/>
    <property type="match status" value="1"/>
</dbReference>
<accession>A0ABT0FHR1</accession>
<dbReference type="RefSeq" id="WP_247630969.1">
    <property type="nucleotide sequence ID" value="NZ_JAHWXN010000002.1"/>
</dbReference>
<dbReference type="InterPro" id="IPR011335">
    <property type="entry name" value="Restrct_endonuc-II-like"/>
</dbReference>
<dbReference type="EMBL" id="JAHWXN010000002">
    <property type="protein sequence ID" value="MCK2037581.1"/>
    <property type="molecule type" value="Genomic_DNA"/>
</dbReference>
<protein>
    <submittedName>
        <fullName evidence="3">DUF559 domain-containing protein</fullName>
    </submittedName>
</protein>
<organism evidence="3 4">
    <name type="scientific">Microbacterium croceum</name>
    <dbReference type="NCBI Taxonomy" id="2851645"/>
    <lineage>
        <taxon>Bacteria</taxon>
        <taxon>Bacillati</taxon>
        <taxon>Actinomycetota</taxon>
        <taxon>Actinomycetes</taxon>
        <taxon>Micrococcales</taxon>
        <taxon>Microbacteriaceae</taxon>
        <taxon>Microbacterium</taxon>
    </lineage>
</organism>
<dbReference type="InterPro" id="IPR007569">
    <property type="entry name" value="DUF559"/>
</dbReference>
<keyword evidence="4" id="KW-1185">Reference proteome</keyword>
<evidence type="ECO:0000259" key="1">
    <source>
        <dbReference type="Pfam" id="PF04480"/>
    </source>
</evidence>
<feature type="domain" description="AbiEi antitoxin N-terminal" evidence="2">
    <location>
        <begin position="15"/>
        <end position="52"/>
    </location>
</feature>
<feature type="domain" description="DUF559" evidence="1">
    <location>
        <begin position="188"/>
        <end position="272"/>
    </location>
</feature>
<sequence>MSFVRAATAMRAIGRMARTSELRARGVTTAELARAVRAGEILRLRQGVYALPDTPPPMQHAASRGGTIACAEAAAAWGLWVLELPSRHHVWMGTAGTPRSSCAECVVHWDAGRVAVGQPAPVANALLQMATCCGEDAFFATLESALRHSLLSPAGVRWLQRHLPVSLRWLVSFARADADSGLESLIRLRLHRIGITVRSQVPIDGVGEVDFVIGARLIIEADGRANHERERERQKDLRRDAIAAAAGFTTLRFTYSLIVNDWPLVQSAIVSMIHRKAHLAEADPGHKTERMRS</sequence>
<gene>
    <name evidence="3" type="ORF">KZC51_15725</name>
</gene>
<dbReference type="Proteomes" id="UP001300096">
    <property type="component" value="Unassembled WGS sequence"/>
</dbReference>
<dbReference type="SUPFAM" id="SSF52980">
    <property type="entry name" value="Restriction endonuclease-like"/>
    <property type="match status" value="1"/>
</dbReference>
<reference evidence="3 4" key="1">
    <citation type="submission" date="2021-06" db="EMBL/GenBank/DDBJ databases">
        <title>Genome-based taxonomic framework of Microbacterium strains isolated from marine environment, the description of four new species and reclassification of four preexisting species.</title>
        <authorList>
            <person name="Lee S.D."/>
            <person name="Kim S.-M."/>
            <person name="Byeon Y.-S."/>
            <person name="Yang H.L."/>
            <person name="Kim I.S."/>
        </authorList>
    </citation>
    <scope>NUCLEOTIDE SEQUENCE [LARGE SCALE GENOMIC DNA]</scope>
    <source>
        <strain evidence="3 4">SSW1-49</strain>
    </source>
</reference>
<comment type="caution">
    <text evidence="3">The sequence shown here is derived from an EMBL/GenBank/DDBJ whole genome shotgun (WGS) entry which is preliminary data.</text>
</comment>